<dbReference type="Proteomes" id="UP001161691">
    <property type="component" value="Unassembled WGS sequence"/>
</dbReference>
<comment type="caution">
    <text evidence="1">The sequence shown here is derived from an EMBL/GenBank/DDBJ whole genome shotgun (WGS) entry which is preliminary data.</text>
</comment>
<proteinExistence type="predicted"/>
<name>A0ABT6TGV5_9BACL</name>
<accession>A0ABT6TGV5</accession>
<dbReference type="RefSeq" id="WP_282908938.1">
    <property type="nucleotide sequence ID" value="NZ_JAGRPV010000001.1"/>
</dbReference>
<sequence>MKNKRLICSAIFGCVCGVLFLVFDRSTEATHTDTPLEQIQNGTAHIQYASPLFDGMPPEIVLKIKNNWSIAEDLLLQNKVINAKEDWKLVSSGDTAIGITNQMPMEEAFSFNDAMMSDVRKKGLQKGDAYPAILWNEKAGKAIIFWLRSSGDTAAYFTIQAEQGEKTGNLWKVTSELMEVR</sequence>
<dbReference type="EMBL" id="JAGRPV010000001">
    <property type="protein sequence ID" value="MDI4646046.1"/>
    <property type="molecule type" value="Genomic_DNA"/>
</dbReference>
<evidence type="ECO:0000313" key="1">
    <source>
        <dbReference type="EMBL" id="MDI4646046.1"/>
    </source>
</evidence>
<organism evidence="1 2">
    <name type="scientific">Cohnella hashimotonis</name>
    <dbReference type="NCBI Taxonomy" id="2826895"/>
    <lineage>
        <taxon>Bacteria</taxon>
        <taxon>Bacillati</taxon>
        <taxon>Bacillota</taxon>
        <taxon>Bacilli</taxon>
        <taxon>Bacillales</taxon>
        <taxon>Paenibacillaceae</taxon>
        <taxon>Cohnella</taxon>
    </lineage>
</organism>
<gene>
    <name evidence="1" type="ORF">KB449_13805</name>
</gene>
<evidence type="ECO:0000313" key="2">
    <source>
        <dbReference type="Proteomes" id="UP001161691"/>
    </source>
</evidence>
<protein>
    <submittedName>
        <fullName evidence="1">Uncharacterized protein</fullName>
    </submittedName>
</protein>
<keyword evidence="2" id="KW-1185">Reference proteome</keyword>
<reference evidence="1" key="1">
    <citation type="submission" date="2023-04" db="EMBL/GenBank/DDBJ databases">
        <title>Comparative genomic analysis of Cohnella hashimotonis sp. nov., isolated from the International Space Station.</title>
        <authorList>
            <person name="Venkateswaran K."/>
            <person name="Simpson A."/>
        </authorList>
    </citation>
    <scope>NUCLEOTIDE SEQUENCE</scope>
    <source>
        <strain evidence="1">F6_2S_P_1</strain>
    </source>
</reference>